<keyword evidence="2" id="KW-0472">Membrane</keyword>
<dbReference type="Proteomes" id="UP000005709">
    <property type="component" value="Unassembled WGS sequence"/>
</dbReference>
<keyword evidence="4" id="KW-1185">Reference proteome</keyword>
<proteinExistence type="predicted"/>
<evidence type="ECO:0000256" key="2">
    <source>
        <dbReference type="SAM" id="Phobius"/>
    </source>
</evidence>
<dbReference type="GO" id="GO:0003677">
    <property type="term" value="F:DNA binding"/>
    <property type="evidence" value="ECO:0007669"/>
    <property type="project" value="InterPro"/>
</dbReference>
<accession>C8PF17</accession>
<dbReference type="Gene3D" id="1.10.260.40">
    <property type="entry name" value="lambda repressor-like DNA-binding domains"/>
    <property type="match status" value="1"/>
</dbReference>
<dbReference type="AlphaFoldDB" id="C8PF17"/>
<gene>
    <name evidence="3" type="ORF">CAMGR0001_2658</name>
</gene>
<name>C8PF17_9BACT</name>
<dbReference type="STRING" id="824.CGRAC_0339"/>
<evidence type="ECO:0008006" key="5">
    <source>
        <dbReference type="Google" id="ProtNLM"/>
    </source>
</evidence>
<evidence type="ECO:0000313" key="4">
    <source>
        <dbReference type="Proteomes" id="UP000005709"/>
    </source>
</evidence>
<feature type="transmembrane region" description="Helical" evidence="2">
    <location>
        <begin position="124"/>
        <end position="143"/>
    </location>
</feature>
<comment type="caution">
    <text evidence="3">The sequence shown here is derived from an EMBL/GenBank/DDBJ whole genome shotgun (WGS) entry which is preliminary data.</text>
</comment>
<dbReference type="EMBL" id="ACYG01000009">
    <property type="protein sequence ID" value="EEV18645.1"/>
    <property type="molecule type" value="Genomic_DNA"/>
</dbReference>
<protein>
    <recommendedName>
        <fullName evidence="5">DUF4115 domain-containing protein</fullName>
    </recommendedName>
</protein>
<organism evidence="3 4">
    <name type="scientific">Campylobacter gracilis RM3268</name>
    <dbReference type="NCBI Taxonomy" id="553220"/>
    <lineage>
        <taxon>Bacteria</taxon>
        <taxon>Pseudomonadati</taxon>
        <taxon>Campylobacterota</taxon>
        <taxon>Epsilonproteobacteria</taxon>
        <taxon>Campylobacterales</taxon>
        <taxon>Campylobacteraceae</taxon>
        <taxon>Campylobacter</taxon>
    </lineage>
</organism>
<reference evidence="3 4" key="1">
    <citation type="submission" date="2009-07" db="EMBL/GenBank/DDBJ databases">
        <authorList>
            <person name="Madupu R."/>
            <person name="Sebastian Y."/>
            <person name="Durkin A.S."/>
            <person name="Torralba M."/>
            <person name="Methe B."/>
            <person name="Sutton G.G."/>
            <person name="Strausberg R.L."/>
            <person name="Nelson K.E."/>
        </authorList>
    </citation>
    <scope>NUCLEOTIDE SEQUENCE [LARGE SCALE GENOMIC DNA]</scope>
    <source>
        <strain evidence="3 4">RM3268</strain>
    </source>
</reference>
<sequence length="339" mass="38019">MEEIKEKLNNTDEQAEQTEKPEQTQQPKSSDLDKLKSMDLIEIARTTRIDAQNLEYIINKDFEKLANFNVRGYIKILEREFGLDLSDWLSEFESAKASFAPVKKAKVEQVYGQRVSPNKSGSGWLLWLLAMVLIIGAIFYFGLYKSFGEFLGSLLWEQNKTTYSDAPIVNNTQKKLENIGIDVVSHNATDEKFALKSDANAAAVADENLSSLNALDRSIRIERASIKTEENSTDENATQSAPAPSKDIVLSPRGKMWIGIIDLKSGKKREMVINAPYVVASQGDEELLISTGHGMFELGKADGNVSFNEKNTQKLRVKDGNVTKISNDEFLRLNKGKKW</sequence>
<keyword evidence="2" id="KW-0812">Transmembrane</keyword>
<feature type="region of interest" description="Disordered" evidence="1">
    <location>
        <begin position="226"/>
        <end position="245"/>
    </location>
</feature>
<dbReference type="InterPro" id="IPR010982">
    <property type="entry name" value="Lambda_DNA-bd_dom_sf"/>
</dbReference>
<dbReference type="RefSeq" id="WP_005869725.1">
    <property type="nucleotide sequence ID" value="NZ_ACYG01000009.1"/>
</dbReference>
<feature type="compositionally biased region" description="Basic and acidic residues" evidence="1">
    <location>
        <begin position="1"/>
        <end position="10"/>
    </location>
</feature>
<keyword evidence="2" id="KW-1133">Transmembrane helix</keyword>
<dbReference type="eggNOG" id="COG1426">
    <property type="taxonomic scope" value="Bacteria"/>
</dbReference>
<feature type="region of interest" description="Disordered" evidence="1">
    <location>
        <begin position="1"/>
        <end position="32"/>
    </location>
</feature>
<dbReference type="OrthoDB" id="5372824at2"/>
<evidence type="ECO:0000256" key="1">
    <source>
        <dbReference type="SAM" id="MobiDB-lite"/>
    </source>
</evidence>
<evidence type="ECO:0000313" key="3">
    <source>
        <dbReference type="EMBL" id="EEV18645.1"/>
    </source>
</evidence>